<dbReference type="InterPro" id="IPR000182">
    <property type="entry name" value="GNAT_dom"/>
</dbReference>
<reference evidence="2 3" key="1">
    <citation type="submission" date="2016-03" db="EMBL/GenBank/DDBJ databases">
        <authorList>
            <person name="Ploux O."/>
        </authorList>
    </citation>
    <scope>NUCLEOTIDE SEQUENCE [LARGE SCALE GENOMIC DNA]</scope>
    <source>
        <strain evidence="2 3">UAMH 11012</strain>
    </source>
</reference>
<feature type="domain" description="N-acetyltransferase" evidence="1">
    <location>
        <begin position="8"/>
        <end position="233"/>
    </location>
</feature>
<evidence type="ECO:0000313" key="3">
    <source>
        <dbReference type="Proteomes" id="UP000184330"/>
    </source>
</evidence>
<dbReference type="Gene3D" id="3.40.630.30">
    <property type="match status" value="1"/>
</dbReference>
<protein>
    <recommendedName>
        <fullName evidence="1">N-acetyltransferase domain-containing protein</fullName>
    </recommendedName>
</protein>
<keyword evidence="3" id="KW-1185">Reference proteome</keyword>
<dbReference type="GO" id="GO:0016747">
    <property type="term" value="F:acyltransferase activity, transferring groups other than amino-acyl groups"/>
    <property type="evidence" value="ECO:0007669"/>
    <property type="project" value="InterPro"/>
</dbReference>
<dbReference type="PROSITE" id="PS51186">
    <property type="entry name" value="GNAT"/>
    <property type="match status" value="1"/>
</dbReference>
<name>A0A1L7X681_9HELO</name>
<dbReference type="Pfam" id="PF13673">
    <property type="entry name" value="Acetyltransf_10"/>
    <property type="match status" value="1"/>
</dbReference>
<proteinExistence type="predicted"/>
<dbReference type="PANTHER" id="PTHR42791">
    <property type="entry name" value="GNAT FAMILY ACETYLTRANSFERASE"/>
    <property type="match status" value="1"/>
</dbReference>
<organism evidence="2 3">
    <name type="scientific">Phialocephala subalpina</name>
    <dbReference type="NCBI Taxonomy" id="576137"/>
    <lineage>
        <taxon>Eukaryota</taxon>
        <taxon>Fungi</taxon>
        <taxon>Dikarya</taxon>
        <taxon>Ascomycota</taxon>
        <taxon>Pezizomycotina</taxon>
        <taxon>Leotiomycetes</taxon>
        <taxon>Helotiales</taxon>
        <taxon>Mollisiaceae</taxon>
        <taxon>Phialocephala</taxon>
        <taxon>Phialocephala fortinii species complex</taxon>
    </lineage>
</organism>
<evidence type="ECO:0000259" key="1">
    <source>
        <dbReference type="PROSITE" id="PS51186"/>
    </source>
</evidence>
<dbReference type="OrthoDB" id="2832510at2759"/>
<dbReference type="SUPFAM" id="SSF55729">
    <property type="entry name" value="Acyl-CoA N-acyltransferases (Nat)"/>
    <property type="match status" value="1"/>
</dbReference>
<dbReference type="EMBL" id="FJOG01000016">
    <property type="protein sequence ID" value="CZR60512.1"/>
    <property type="molecule type" value="Genomic_DNA"/>
</dbReference>
<accession>A0A1L7X681</accession>
<gene>
    <name evidence="2" type="ORF">PAC_10408</name>
</gene>
<dbReference type="InterPro" id="IPR052523">
    <property type="entry name" value="Trichothecene_AcTrans"/>
</dbReference>
<dbReference type="CDD" id="cd04301">
    <property type="entry name" value="NAT_SF"/>
    <property type="match status" value="1"/>
</dbReference>
<dbReference type="PANTHER" id="PTHR42791:SF14">
    <property type="entry name" value="N-ACETYLTRANSFERASE DOMAIN-CONTAINING PROTEIN"/>
    <property type="match status" value="1"/>
</dbReference>
<dbReference type="InterPro" id="IPR016181">
    <property type="entry name" value="Acyl_CoA_acyltransferase"/>
</dbReference>
<dbReference type="Proteomes" id="UP000184330">
    <property type="component" value="Unassembled WGS sequence"/>
</dbReference>
<dbReference type="AlphaFoldDB" id="A0A1L7X681"/>
<sequence length="235" mass="25636">MSQPAPKITISIAQPEDYYPIAALETLTFHNEPFSAVAFGPLRDHPSNIQRRATSLAKQPSIPDGTPKTSEWNVVAKAVDENGIIVGVACWGFVTGRAGKVEEKGEGIGGGRALKQEDWGLSANLKFCEEVFLKGDELMLDSCKGEDYAKLSVLVVSPSCQRRGIGTNLLEHGLKEVDKNGLQCVLGASKEGFGLYKKLGWVPYETMKIKLWEYEGGEGMGVDEHVIMNRPAKKL</sequence>
<evidence type="ECO:0000313" key="2">
    <source>
        <dbReference type="EMBL" id="CZR60512.1"/>
    </source>
</evidence>